<keyword evidence="3" id="KW-0132">Cell division</keyword>
<dbReference type="GO" id="GO:0051301">
    <property type="term" value="P:cell division"/>
    <property type="evidence" value="ECO:0007669"/>
    <property type="project" value="UniProtKB-KW"/>
</dbReference>
<keyword evidence="4 7" id="KW-0195">Cyclin</keyword>
<dbReference type="Pfam" id="PF00134">
    <property type="entry name" value="Cyclin_N"/>
    <property type="match status" value="1"/>
</dbReference>
<dbReference type="InterPro" id="IPR039361">
    <property type="entry name" value="Cyclin"/>
</dbReference>
<dbReference type="FunFam" id="1.10.472.10:FF:000060">
    <property type="entry name" value="D6-type cyclin"/>
    <property type="match status" value="1"/>
</dbReference>
<protein>
    <recommendedName>
        <fullName evidence="6">B-like cyclin</fullName>
    </recommendedName>
</protein>
<dbReference type="InterPro" id="IPR036915">
    <property type="entry name" value="Cyclin-like_sf"/>
</dbReference>
<reference evidence="9 10" key="1">
    <citation type="journal article" date="2023" name="Science">
        <title>Elucidation of the pathway for biosynthesis of saponin adjuvants from the soapbark tree.</title>
        <authorList>
            <person name="Reed J."/>
            <person name="Orme A."/>
            <person name="El-Demerdash A."/>
            <person name="Owen C."/>
            <person name="Martin L.B.B."/>
            <person name="Misra R.C."/>
            <person name="Kikuchi S."/>
            <person name="Rejzek M."/>
            <person name="Martin A.C."/>
            <person name="Harkess A."/>
            <person name="Leebens-Mack J."/>
            <person name="Louveau T."/>
            <person name="Stephenson M.J."/>
            <person name="Osbourn A."/>
        </authorList>
    </citation>
    <scope>NUCLEOTIDE SEQUENCE [LARGE SCALE GENOMIC DNA]</scope>
    <source>
        <strain evidence="9">S10</strain>
    </source>
</reference>
<evidence type="ECO:0000256" key="1">
    <source>
        <dbReference type="ARBA" id="ARBA00009065"/>
    </source>
</evidence>
<dbReference type="InterPro" id="IPR013763">
    <property type="entry name" value="Cyclin-like_dom"/>
</dbReference>
<dbReference type="FunFam" id="1.10.472.10:FF:000040">
    <property type="entry name" value="D6-type cyclin"/>
    <property type="match status" value="1"/>
</dbReference>
<evidence type="ECO:0000256" key="3">
    <source>
        <dbReference type="ARBA" id="ARBA00022618"/>
    </source>
</evidence>
<dbReference type="KEGG" id="qsa:O6P43_000645"/>
<dbReference type="InterPro" id="IPR006671">
    <property type="entry name" value="Cyclin_N"/>
</dbReference>
<sequence>MEFDLENPLANFPDLQSDSVPSLFLIESEHTPSENYLQSLKVRDYDISVRREVISLISQFCSNLDPLLLYLAVNYLDRFLSSKGILQPKTWILRLLAMSCISLSAKMTKTEFSFTDIKSDGGIIFDTQTIQRMEILILGALKWRMRSITPFSFIPFFISLFKLKDSPLMQALKARATEIILKSQTEIMLLEFKPSIIAVSALLSASNELLPLQYQDFIKAISNCSFVNKEYMLQCNNVLQDITIKGYESSYGIVSSSDTAINVLDHQFLSSESEKTNITTKAIAATSLRETDIKRRKISDYGSNHMVQISQIQRC</sequence>
<dbReference type="PANTHER" id="PTHR10177">
    <property type="entry name" value="CYCLINS"/>
    <property type="match status" value="1"/>
</dbReference>
<organism evidence="9 10">
    <name type="scientific">Quillaja saponaria</name>
    <name type="common">Soap bark tree</name>
    <dbReference type="NCBI Taxonomy" id="32244"/>
    <lineage>
        <taxon>Eukaryota</taxon>
        <taxon>Viridiplantae</taxon>
        <taxon>Streptophyta</taxon>
        <taxon>Embryophyta</taxon>
        <taxon>Tracheophyta</taxon>
        <taxon>Spermatophyta</taxon>
        <taxon>Magnoliopsida</taxon>
        <taxon>eudicotyledons</taxon>
        <taxon>Gunneridae</taxon>
        <taxon>Pentapetalae</taxon>
        <taxon>rosids</taxon>
        <taxon>fabids</taxon>
        <taxon>Fabales</taxon>
        <taxon>Quillajaceae</taxon>
        <taxon>Quillaja</taxon>
    </lineage>
</organism>
<accession>A0AAD7QIF0</accession>
<dbReference type="AlphaFoldDB" id="A0AAD7QIF0"/>
<keyword evidence="10" id="KW-1185">Reference proteome</keyword>
<comment type="caution">
    <text evidence="9">The sequence shown here is derived from an EMBL/GenBank/DDBJ whole genome shotgun (WGS) entry which is preliminary data.</text>
</comment>
<dbReference type="SUPFAM" id="SSF47954">
    <property type="entry name" value="Cyclin-like"/>
    <property type="match status" value="2"/>
</dbReference>
<gene>
    <name evidence="9" type="ORF">O6P43_000645</name>
</gene>
<dbReference type="SMART" id="SM00385">
    <property type="entry name" value="CYCLIN"/>
    <property type="match status" value="1"/>
</dbReference>
<evidence type="ECO:0000313" key="9">
    <source>
        <dbReference type="EMBL" id="KAJ7981376.1"/>
    </source>
</evidence>
<dbReference type="EMBL" id="JARAOO010000001">
    <property type="protein sequence ID" value="KAJ7981376.1"/>
    <property type="molecule type" value="Genomic_DNA"/>
</dbReference>
<evidence type="ECO:0000256" key="4">
    <source>
        <dbReference type="ARBA" id="ARBA00023127"/>
    </source>
</evidence>
<proteinExistence type="inferred from homology"/>
<dbReference type="Proteomes" id="UP001163823">
    <property type="component" value="Chromosome 1"/>
</dbReference>
<name>A0AAD7QIF0_QUISA</name>
<dbReference type="Gene3D" id="1.10.472.10">
    <property type="entry name" value="Cyclin-like"/>
    <property type="match status" value="2"/>
</dbReference>
<dbReference type="CDD" id="cd20544">
    <property type="entry name" value="CYCLIN_AtCycD-like_rpt2"/>
    <property type="match status" value="1"/>
</dbReference>
<keyword evidence="5" id="KW-0131">Cell cycle</keyword>
<evidence type="ECO:0000256" key="6">
    <source>
        <dbReference type="ARBA" id="ARBA00032263"/>
    </source>
</evidence>
<evidence type="ECO:0000259" key="8">
    <source>
        <dbReference type="SMART" id="SM00385"/>
    </source>
</evidence>
<evidence type="ECO:0000256" key="2">
    <source>
        <dbReference type="ARBA" id="ARBA00011177"/>
    </source>
</evidence>
<evidence type="ECO:0000256" key="7">
    <source>
        <dbReference type="RuleBase" id="RU000383"/>
    </source>
</evidence>
<feature type="domain" description="Cyclin-like" evidence="8">
    <location>
        <begin position="55"/>
        <end position="139"/>
    </location>
</feature>
<evidence type="ECO:0000256" key="5">
    <source>
        <dbReference type="ARBA" id="ARBA00023306"/>
    </source>
</evidence>
<dbReference type="InterPro" id="IPR004367">
    <property type="entry name" value="Cyclin_C-dom"/>
</dbReference>
<evidence type="ECO:0000313" key="10">
    <source>
        <dbReference type="Proteomes" id="UP001163823"/>
    </source>
</evidence>
<comment type="subunit">
    <text evidence="2">Interacts with the CDC2 protein kinase to form a serine/threonine kinase holoenzyme complex also known as maturation promoting factor (MPF). The cyclin subunit imparts substrate specificity to the complex.</text>
</comment>
<dbReference type="Pfam" id="PF02984">
    <property type="entry name" value="Cyclin_C"/>
    <property type="match status" value="1"/>
</dbReference>
<comment type="similarity">
    <text evidence="1">Belongs to the cyclin family. Cyclin D subfamily.</text>
</comment>